<feature type="region of interest" description="Disordered" evidence="1">
    <location>
        <begin position="113"/>
        <end position="141"/>
    </location>
</feature>
<accession>A0A2T7NM62</accession>
<protein>
    <submittedName>
        <fullName evidence="2">Uncharacterized protein</fullName>
    </submittedName>
</protein>
<dbReference type="AlphaFoldDB" id="A0A2T7NM62"/>
<keyword evidence="3" id="KW-1185">Reference proteome</keyword>
<evidence type="ECO:0000313" key="2">
    <source>
        <dbReference type="EMBL" id="PVD22253.1"/>
    </source>
</evidence>
<comment type="caution">
    <text evidence="2">The sequence shown here is derived from an EMBL/GenBank/DDBJ whole genome shotgun (WGS) entry which is preliminary data.</text>
</comment>
<organism evidence="2 3">
    <name type="scientific">Pomacea canaliculata</name>
    <name type="common">Golden apple snail</name>
    <dbReference type="NCBI Taxonomy" id="400727"/>
    <lineage>
        <taxon>Eukaryota</taxon>
        <taxon>Metazoa</taxon>
        <taxon>Spiralia</taxon>
        <taxon>Lophotrochozoa</taxon>
        <taxon>Mollusca</taxon>
        <taxon>Gastropoda</taxon>
        <taxon>Caenogastropoda</taxon>
        <taxon>Architaenioglossa</taxon>
        <taxon>Ampullarioidea</taxon>
        <taxon>Ampullariidae</taxon>
        <taxon>Pomacea</taxon>
    </lineage>
</organism>
<reference evidence="2 3" key="1">
    <citation type="submission" date="2018-04" db="EMBL/GenBank/DDBJ databases">
        <title>The genome of golden apple snail Pomacea canaliculata provides insight into stress tolerance and invasive adaptation.</title>
        <authorList>
            <person name="Liu C."/>
            <person name="Liu B."/>
            <person name="Ren Y."/>
            <person name="Zhang Y."/>
            <person name="Wang H."/>
            <person name="Li S."/>
            <person name="Jiang F."/>
            <person name="Yin L."/>
            <person name="Zhang G."/>
            <person name="Qian W."/>
            <person name="Fan W."/>
        </authorList>
    </citation>
    <scope>NUCLEOTIDE SEQUENCE [LARGE SCALE GENOMIC DNA]</scope>
    <source>
        <strain evidence="2">SZHN2017</strain>
        <tissue evidence="2">Muscle</tissue>
    </source>
</reference>
<name>A0A2T7NM62_POMCA</name>
<feature type="compositionally biased region" description="Basic and acidic residues" evidence="1">
    <location>
        <begin position="177"/>
        <end position="189"/>
    </location>
</feature>
<proteinExistence type="predicted"/>
<evidence type="ECO:0000256" key="1">
    <source>
        <dbReference type="SAM" id="MobiDB-lite"/>
    </source>
</evidence>
<evidence type="ECO:0000313" key="3">
    <source>
        <dbReference type="Proteomes" id="UP000245119"/>
    </source>
</evidence>
<sequence>MADLGISFNRLTNWNIRHIYSVRPRPAFIPAPRQHGRTSQFVPVTLEERYPPRFYDYYPAYQVGLPRAPAFDRFTAEKVRELVERLRRPIACQQKIESLGLGQGRERKVVRWRSPTATSLNSPAAAEQSDATTDPTVVETDDGPTIELKVDIKVKDGNKCHDNDKHCEVERGQTLEVKKRPKGKPGERSRFKKDKRGTAAFAKLPQIYLLPQKELKRPLKAKVFVPLPPIQQKRD</sequence>
<gene>
    <name evidence="2" type="ORF">C0Q70_18061</name>
</gene>
<dbReference type="Proteomes" id="UP000245119">
    <property type="component" value="Linkage Group LG11"/>
</dbReference>
<dbReference type="EMBL" id="PZQS01000011">
    <property type="protein sequence ID" value="PVD22253.1"/>
    <property type="molecule type" value="Genomic_DNA"/>
</dbReference>
<feature type="region of interest" description="Disordered" evidence="1">
    <location>
        <begin position="177"/>
        <end position="196"/>
    </location>
</feature>